<feature type="compositionally biased region" description="Polar residues" evidence="1">
    <location>
        <begin position="27"/>
        <end position="40"/>
    </location>
</feature>
<evidence type="ECO:0000256" key="2">
    <source>
        <dbReference type="SAM" id="SignalP"/>
    </source>
</evidence>
<feature type="region of interest" description="Disordered" evidence="1">
    <location>
        <begin position="27"/>
        <end position="53"/>
    </location>
</feature>
<dbReference type="AlphaFoldDB" id="A0A2T8IMG2"/>
<reference evidence="3" key="1">
    <citation type="submission" date="2018-04" db="EMBL/GenBank/DDBJ databases">
        <title>WGS assembly of Panicum hallii.</title>
        <authorList>
            <person name="Lovell J."/>
            <person name="Jenkins J."/>
            <person name="Lowry D."/>
            <person name="Mamidi S."/>
            <person name="Sreedasyam A."/>
            <person name="Weng X."/>
            <person name="Barry K."/>
            <person name="Bonette J."/>
            <person name="Campitelli B."/>
            <person name="Daum C."/>
            <person name="Gordon S."/>
            <person name="Gould B."/>
            <person name="Lipzen A."/>
            <person name="Macqueen A."/>
            <person name="Palacio-Mejia J."/>
            <person name="Plott C."/>
            <person name="Shakirov E."/>
            <person name="Shu S."/>
            <person name="Yoshinaga Y."/>
            <person name="Zane M."/>
            <person name="Rokhsar D."/>
            <person name="Grimwood J."/>
            <person name="Schmutz J."/>
            <person name="Juenger T."/>
        </authorList>
    </citation>
    <scope>NUCLEOTIDE SEQUENCE [LARGE SCALE GENOMIC DNA]</scope>
    <source>
        <strain evidence="3">FIL2</strain>
    </source>
</reference>
<feature type="chain" id="PRO_5015694693" evidence="2">
    <location>
        <begin position="18"/>
        <end position="53"/>
    </location>
</feature>
<keyword evidence="2" id="KW-0732">Signal</keyword>
<name>A0A2T8IMG2_9POAL</name>
<proteinExistence type="predicted"/>
<sequence length="53" mass="5715">MMKMLVLLLPIATATVAQAPALSLSANTKSVIPSSSQQEADVSEDSARWSRRR</sequence>
<dbReference type="Proteomes" id="UP000243499">
    <property type="component" value="Chromosome 5"/>
</dbReference>
<organism evidence="3">
    <name type="scientific">Panicum hallii</name>
    <dbReference type="NCBI Taxonomy" id="206008"/>
    <lineage>
        <taxon>Eukaryota</taxon>
        <taxon>Viridiplantae</taxon>
        <taxon>Streptophyta</taxon>
        <taxon>Embryophyta</taxon>
        <taxon>Tracheophyta</taxon>
        <taxon>Spermatophyta</taxon>
        <taxon>Magnoliopsida</taxon>
        <taxon>Liliopsida</taxon>
        <taxon>Poales</taxon>
        <taxon>Poaceae</taxon>
        <taxon>PACMAD clade</taxon>
        <taxon>Panicoideae</taxon>
        <taxon>Panicodae</taxon>
        <taxon>Paniceae</taxon>
        <taxon>Panicinae</taxon>
        <taxon>Panicum</taxon>
        <taxon>Panicum sect. Panicum</taxon>
    </lineage>
</organism>
<dbReference type="EMBL" id="CM008050">
    <property type="protein sequence ID" value="PVH38870.1"/>
    <property type="molecule type" value="Genomic_DNA"/>
</dbReference>
<feature type="signal peptide" evidence="2">
    <location>
        <begin position="1"/>
        <end position="17"/>
    </location>
</feature>
<dbReference type="Gramene" id="PVH38870">
    <property type="protein sequence ID" value="PVH38870"/>
    <property type="gene ID" value="PAHAL_5G373800"/>
</dbReference>
<gene>
    <name evidence="3" type="ORF">PAHAL_5G373800</name>
</gene>
<accession>A0A2T8IMG2</accession>
<evidence type="ECO:0000256" key="1">
    <source>
        <dbReference type="SAM" id="MobiDB-lite"/>
    </source>
</evidence>
<evidence type="ECO:0000313" key="3">
    <source>
        <dbReference type="EMBL" id="PVH38870.1"/>
    </source>
</evidence>
<protein>
    <submittedName>
        <fullName evidence="3">Uncharacterized protein</fullName>
    </submittedName>
</protein>